<dbReference type="PANTHER" id="PTHR24148">
    <property type="entry name" value="ANKYRIN REPEAT DOMAIN-CONTAINING PROTEIN 39 HOMOLOG-RELATED"/>
    <property type="match status" value="1"/>
</dbReference>
<dbReference type="Proteomes" id="UP000736672">
    <property type="component" value="Unassembled WGS sequence"/>
</dbReference>
<dbReference type="InterPro" id="IPR010730">
    <property type="entry name" value="HET"/>
</dbReference>
<accession>A0A9P9KT21</accession>
<dbReference type="OrthoDB" id="4587016at2759"/>
<dbReference type="Pfam" id="PF06985">
    <property type="entry name" value="HET"/>
    <property type="match status" value="1"/>
</dbReference>
<organism evidence="2 3">
    <name type="scientific">Fusarium solani</name>
    <name type="common">Filamentous fungus</name>
    <dbReference type="NCBI Taxonomy" id="169388"/>
    <lineage>
        <taxon>Eukaryota</taxon>
        <taxon>Fungi</taxon>
        <taxon>Dikarya</taxon>
        <taxon>Ascomycota</taxon>
        <taxon>Pezizomycotina</taxon>
        <taxon>Sordariomycetes</taxon>
        <taxon>Hypocreomycetidae</taxon>
        <taxon>Hypocreales</taxon>
        <taxon>Nectriaceae</taxon>
        <taxon>Fusarium</taxon>
        <taxon>Fusarium solani species complex</taxon>
    </lineage>
</organism>
<protein>
    <submittedName>
        <fullName evidence="2">Heterokaryon incompatibility protein-domain-containing protein</fullName>
    </submittedName>
</protein>
<comment type="caution">
    <text evidence="2">The sequence shown here is derived from an EMBL/GenBank/DDBJ whole genome shotgun (WGS) entry which is preliminary data.</text>
</comment>
<proteinExistence type="predicted"/>
<dbReference type="PANTHER" id="PTHR24148:SF64">
    <property type="entry name" value="HETEROKARYON INCOMPATIBILITY DOMAIN-CONTAINING PROTEIN"/>
    <property type="match status" value="1"/>
</dbReference>
<name>A0A9P9KT21_FUSSL</name>
<sequence length="661" mass="75183">MDAQESHTSLYSLIALEPKKREIRLLRLLPGGGDGPVKADLFRESLDNNPDFSVLSYSWGPESDKVPITVQGMTVMITWNLHQCLLNLRSDTAPLDIWIDAICINQSSNEEKNTQVPLMRDIYKAAREEFVWLGETTTGLDLIVSCVQFIASQDQDFHLDKLEHIVDHLVVSPEEIASAFTEFSELAWFHRTWIIQEFALPRQDPVFLCGEHRIPWPHLQRWWRDLKECNRKVTNHAELNRESPDWQKLHELISSHPLEGLSTLREICSHAEVLKNGLPLSVLIESSKKSLATDPRDKIYGVLGLANDDAKSSLSIDYNKSVQDIYEEVTRYLIFAEGKLNILSGQAPDIIPQWDQSNGKSAPPGLPVFKWQRNTKNVASSWIRDYSHVQPSYRPTPFLPDWLPRAVGYDASLKSALVETSNRQPGELGICGMEVDVVEECHRAWYMLPGSVAYLKDWDAILPIFFRASRPKSSNSKGETEVQLKREFRTSNDPEWDLPYNPKYGASKTMKEAIWRTVIGDEMFQIAQRAPDYCSRLFDGYIDAVIGQTGHYKVPDDADTTLDKEMALFSRFQRRMDTVLYRRSAFSTPGGWIGIGPDDMKAGDIIVLLSGGDVPHVLRLCECGNHYGLIGECYVEGIMYGEMMNALKKESRVDGKIFRIR</sequence>
<dbReference type="AlphaFoldDB" id="A0A9P9KT21"/>
<evidence type="ECO:0000313" key="2">
    <source>
        <dbReference type="EMBL" id="KAH7267957.1"/>
    </source>
</evidence>
<dbReference type="EMBL" id="JAGTJS010000005">
    <property type="protein sequence ID" value="KAH7267957.1"/>
    <property type="molecule type" value="Genomic_DNA"/>
</dbReference>
<dbReference type="InterPro" id="IPR052895">
    <property type="entry name" value="HetReg/Transcr_Mod"/>
</dbReference>
<evidence type="ECO:0000313" key="3">
    <source>
        <dbReference type="Proteomes" id="UP000736672"/>
    </source>
</evidence>
<reference evidence="2" key="1">
    <citation type="journal article" date="2021" name="Nat. Commun.">
        <title>Genetic determinants of endophytism in the Arabidopsis root mycobiome.</title>
        <authorList>
            <person name="Mesny F."/>
            <person name="Miyauchi S."/>
            <person name="Thiergart T."/>
            <person name="Pickel B."/>
            <person name="Atanasova L."/>
            <person name="Karlsson M."/>
            <person name="Huettel B."/>
            <person name="Barry K.W."/>
            <person name="Haridas S."/>
            <person name="Chen C."/>
            <person name="Bauer D."/>
            <person name="Andreopoulos W."/>
            <person name="Pangilinan J."/>
            <person name="LaButti K."/>
            <person name="Riley R."/>
            <person name="Lipzen A."/>
            <person name="Clum A."/>
            <person name="Drula E."/>
            <person name="Henrissat B."/>
            <person name="Kohler A."/>
            <person name="Grigoriev I.V."/>
            <person name="Martin F.M."/>
            <person name="Hacquard S."/>
        </authorList>
    </citation>
    <scope>NUCLEOTIDE SEQUENCE</scope>
    <source>
        <strain evidence="2">FSSC 5 MPI-SDFR-AT-0091</strain>
    </source>
</reference>
<dbReference type="Pfam" id="PF26639">
    <property type="entry name" value="Het-6_barrel"/>
    <property type="match status" value="1"/>
</dbReference>
<keyword evidence="3" id="KW-1185">Reference proteome</keyword>
<evidence type="ECO:0000259" key="1">
    <source>
        <dbReference type="Pfam" id="PF06985"/>
    </source>
</evidence>
<gene>
    <name evidence="2" type="ORF">B0J15DRAFT_577746</name>
</gene>
<feature type="domain" description="Heterokaryon incompatibility" evidence="1">
    <location>
        <begin position="53"/>
        <end position="197"/>
    </location>
</feature>